<proteinExistence type="predicted"/>
<evidence type="ECO:0000313" key="1">
    <source>
        <dbReference type="EMBL" id="QYT03829.1"/>
    </source>
</evidence>
<dbReference type="Proteomes" id="UP000826661">
    <property type="component" value="Chromosome VI"/>
</dbReference>
<sequence>MSRLSLLQDQEKQEKKQIITMRYAYHRLASQRYSWSCAFLLFALIDRSLLHSLEHRHTTSPTMPHQPRLSLIDWGQAVTEAAVLRVTQSFDLATRFYIQPNAPRQYTREDLQVSLSTMMSTERTIESQCIAEAALTQEKHSCRTLVQTR</sequence>
<reference evidence="1 2" key="1">
    <citation type="journal article" date="2021" name="BMC Genomics">
        <title>Telomere-to-telomere genome assembly of asparaginase-producing Trichoderma simmonsii.</title>
        <authorList>
            <person name="Chung D."/>
            <person name="Kwon Y.M."/>
            <person name="Yang Y."/>
        </authorList>
    </citation>
    <scope>NUCLEOTIDE SEQUENCE [LARGE SCALE GENOMIC DNA]</scope>
    <source>
        <strain evidence="1 2">GH-Sj1</strain>
    </source>
</reference>
<protein>
    <submittedName>
        <fullName evidence="1">Uncharacterized protein</fullName>
    </submittedName>
</protein>
<dbReference type="AlphaFoldDB" id="A0A8G0LM41"/>
<organism evidence="1 2">
    <name type="scientific">Trichoderma simmonsii</name>
    <dbReference type="NCBI Taxonomy" id="1491479"/>
    <lineage>
        <taxon>Eukaryota</taxon>
        <taxon>Fungi</taxon>
        <taxon>Dikarya</taxon>
        <taxon>Ascomycota</taxon>
        <taxon>Pezizomycotina</taxon>
        <taxon>Sordariomycetes</taxon>
        <taxon>Hypocreomycetidae</taxon>
        <taxon>Hypocreales</taxon>
        <taxon>Hypocreaceae</taxon>
        <taxon>Trichoderma</taxon>
    </lineage>
</organism>
<evidence type="ECO:0000313" key="2">
    <source>
        <dbReference type="Proteomes" id="UP000826661"/>
    </source>
</evidence>
<name>A0A8G0LM41_9HYPO</name>
<accession>A0A8G0LM41</accession>
<keyword evidence="2" id="KW-1185">Reference proteome</keyword>
<dbReference type="EMBL" id="CP075869">
    <property type="protein sequence ID" value="QYT03829.1"/>
    <property type="molecule type" value="Genomic_DNA"/>
</dbReference>
<gene>
    <name evidence="1" type="ORF">H0G86_010777</name>
</gene>